<dbReference type="SUPFAM" id="SSF53335">
    <property type="entry name" value="S-adenosyl-L-methionine-dependent methyltransferases"/>
    <property type="match status" value="1"/>
</dbReference>
<dbReference type="Proteomes" id="UP000198929">
    <property type="component" value="Unassembled WGS sequence"/>
</dbReference>
<keyword evidence="3" id="KW-1185">Reference proteome</keyword>
<dbReference type="GO" id="GO:0008168">
    <property type="term" value="F:methyltransferase activity"/>
    <property type="evidence" value="ECO:0007669"/>
    <property type="project" value="UniProtKB-KW"/>
</dbReference>
<feature type="domain" description="Methyltransferase" evidence="1">
    <location>
        <begin position="44"/>
        <end position="164"/>
    </location>
</feature>
<dbReference type="EMBL" id="FOGQ01000004">
    <property type="protein sequence ID" value="SER85855.1"/>
    <property type="molecule type" value="Genomic_DNA"/>
</dbReference>
<dbReference type="RefSeq" id="WP_092257567.1">
    <property type="nucleotide sequence ID" value="NZ_CP047199.1"/>
</dbReference>
<protein>
    <submittedName>
        <fullName evidence="2">Methyltransferase domain-containing protein</fullName>
    </submittedName>
</protein>
<accession>A0A1H9SMA5</accession>
<dbReference type="CDD" id="cd02440">
    <property type="entry name" value="AdoMet_MTases"/>
    <property type="match status" value="1"/>
</dbReference>
<evidence type="ECO:0000259" key="1">
    <source>
        <dbReference type="Pfam" id="PF13847"/>
    </source>
</evidence>
<dbReference type="InterPro" id="IPR025714">
    <property type="entry name" value="Methyltranfer_dom"/>
</dbReference>
<reference evidence="3" key="1">
    <citation type="submission" date="2016-10" db="EMBL/GenBank/DDBJ databases">
        <authorList>
            <person name="Varghese N."/>
            <person name="Submissions S."/>
        </authorList>
    </citation>
    <scope>NUCLEOTIDE SEQUENCE [LARGE SCALE GENOMIC DNA]</scope>
    <source>
        <strain evidence="3">DSM 20524</strain>
    </source>
</reference>
<organism evidence="2 3">
    <name type="scientific">Corynebacterium cystitidis DSM 20524</name>
    <dbReference type="NCBI Taxonomy" id="1121357"/>
    <lineage>
        <taxon>Bacteria</taxon>
        <taxon>Bacillati</taxon>
        <taxon>Actinomycetota</taxon>
        <taxon>Actinomycetes</taxon>
        <taxon>Mycobacteriales</taxon>
        <taxon>Corynebacteriaceae</taxon>
        <taxon>Corynebacterium</taxon>
    </lineage>
</organism>
<dbReference type="Gene3D" id="3.40.50.150">
    <property type="entry name" value="Vaccinia Virus protein VP39"/>
    <property type="match status" value="1"/>
</dbReference>
<dbReference type="AlphaFoldDB" id="A0A1H9SMA5"/>
<name>A0A1H9SMA5_9CORY</name>
<dbReference type="STRING" id="1121357.SAMN05661109_01172"/>
<dbReference type="InterPro" id="IPR029063">
    <property type="entry name" value="SAM-dependent_MTases_sf"/>
</dbReference>
<proteinExistence type="predicted"/>
<dbReference type="GO" id="GO:0032259">
    <property type="term" value="P:methylation"/>
    <property type="evidence" value="ECO:0007669"/>
    <property type="project" value="UniProtKB-KW"/>
</dbReference>
<sequence>MSTGQPTGQSRWDLIADSFYKRLKHRHNDDLLAALEEFDAIPHGGTVLDVCCGPGWHLNTMADKIAHGVGVDSSARMIELARNDAPDNLTFIQHDWTTGVPEELADGYDLVIANRCPAIRDGAAVEKLHSLARQTVIMASPVYKHVDVMEELVAAIPDAPEYNPNRMGESFGMKLGEAFRIGAQPQLRHSGFSDERELDRDSLKAELSMHVDEYGPGLFDAIDKKVGPEETITIRVTMRFVLAIWKVT</sequence>
<evidence type="ECO:0000313" key="2">
    <source>
        <dbReference type="EMBL" id="SER85855.1"/>
    </source>
</evidence>
<keyword evidence="2" id="KW-0489">Methyltransferase</keyword>
<keyword evidence="2" id="KW-0808">Transferase</keyword>
<dbReference type="Pfam" id="PF13847">
    <property type="entry name" value="Methyltransf_31"/>
    <property type="match status" value="1"/>
</dbReference>
<evidence type="ECO:0000313" key="3">
    <source>
        <dbReference type="Proteomes" id="UP000198929"/>
    </source>
</evidence>
<gene>
    <name evidence="2" type="ORF">SAMN05661109_01172</name>
</gene>